<feature type="region of interest" description="Disordered" evidence="1">
    <location>
        <begin position="1"/>
        <end position="32"/>
    </location>
</feature>
<evidence type="ECO:0000256" key="1">
    <source>
        <dbReference type="SAM" id="MobiDB-lite"/>
    </source>
</evidence>
<accession>W1XCV9</accession>
<protein>
    <submittedName>
        <fullName evidence="2">Uncharacterized protein</fullName>
    </submittedName>
</protein>
<feature type="compositionally biased region" description="Basic and acidic residues" evidence="1">
    <location>
        <begin position="14"/>
        <end position="32"/>
    </location>
</feature>
<dbReference type="AlphaFoldDB" id="W1XCV9"/>
<gene>
    <name evidence="2" type="ORF">Q604_UNBC17294G0001</name>
</gene>
<reference evidence="2" key="1">
    <citation type="submission" date="2013-12" db="EMBL/GenBank/DDBJ databases">
        <title>A Varibaculum cambriense genome reconstructed from a premature infant gut community with otherwise low bacterial novelty that shifts toward anaerobic metabolism during the third week of life.</title>
        <authorList>
            <person name="Brown C.T."/>
            <person name="Sharon I."/>
            <person name="Thomas B.C."/>
            <person name="Castelle C.J."/>
            <person name="Morowitz M.J."/>
            <person name="Banfield J.F."/>
        </authorList>
    </citation>
    <scope>NUCLEOTIDE SEQUENCE</scope>
</reference>
<name>W1XCV9_9ZZZZ</name>
<proteinExistence type="predicted"/>
<comment type="caution">
    <text evidence="2">The sequence shown here is derived from an EMBL/GenBank/DDBJ whole genome shotgun (WGS) entry which is preliminary data.</text>
</comment>
<organism evidence="2">
    <name type="scientific">human gut metagenome</name>
    <dbReference type="NCBI Taxonomy" id="408170"/>
    <lineage>
        <taxon>unclassified sequences</taxon>
        <taxon>metagenomes</taxon>
        <taxon>organismal metagenomes</taxon>
    </lineage>
</organism>
<dbReference type="EMBL" id="AZMM01017294">
    <property type="protein sequence ID" value="ETJ26644.1"/>
    <property type="molecule type" value="Genomic_DNA"/>
</dbReference>
<feature type="non-terminal residue" evidence="2">
    <location>
        <position position="1"/>
    </location>
</feature>
<sequence length="32" mass="3796">VVKQYRNKQGNTNLEKEGYTDHPELSKPHRND</sequence>
<evidence type="ECO:0000313" key="2">
    <source>
        <dbReference type="EMBL" id="ETJ26644.1"/>
    </source>
</evidence>